<keyword evidence="1" id="KW-1133">Transmembrane helix</keyword>
<evidence type="ECO:0000313" key="2">
    <source>
        <dbReference type="EMBL" id="GAA1963034.1"/>
    </source>
</evidence>
<feature type="transmembrane region" description="Helical" evidence="1">
    <location>
        <begin position="227"/>
        <end position="247"/>
    </location>
</feature>
<feature type="transmembrane region" description="Helical" evidence="1">
    <location>
        <begin position="420"/>
        <end position="439"/>
    </location>
</feature>
<keyword evidence="3" id="KW-1185">Reference proteome</keyword>
<evidence type="ECO:0000256" key="1">
    <source>
        <dbReference type="SAM" id="Phobius"/>
    </source>
</evidence>
<feature type="transmembrane region" description="Helical" evidence="1">
    <location>
        <begin position="395"/>
        <end position="414"/>
    </location>
</feature>
<dbReference type="Proteomes" id="UP001500571">
    <property type="component" value="Unassembled WGS sequence"/>
</dbReference>
<sequence>MRRLAAAIARHPLLLALVVANVAVKIWLWPRTGHASFTGDEIYYHEAGQAIADLMRQVATFQAPDTTLVRDSLVSDGSFLPGNAILLAPLYLLSPHADAATTRLYLGVLTTVALFALAVFVHRRLGARAAGLLLVTGCVPMWAQFSYALWADLMAGLVLVVLVLELLRVGLDWYAGRPLRLRTGVWIGVLAAGLLYLRSSSLPASLGALALLLVGTLLLGRATWRRSLVAAALACVVFVALLAPWSVTASHYLGARVVTTTTLPLSRAVAFGHVDDVCFGPCPPGSIWTSSIRYSRGIAALTGQSEVDVQREMSAYALRDSDLRSWIAQVRGDFGRFVFKPGGFARRFEARPAPPADSTHIRLVTWPTVVLYGALLVAFALALLVVVRRGVRDQLALLLLKLFGAAALVQPFVHISSGRYWPSFAPLLAVMAAVLLDLARPGRRAEPGLRILTVAQALVTGLVAVVAAVVLLG</sequence>
<proteinExistence type="predicted"/>
<comment type="caution">
    <text evidence="2">The sequence shown here is derived from an EMBL/GenBank/DDBJ whole genome shotgun (WGS) entry which is preliminary data.</text>
</comment>
<organism evidence="2 3">
    <name type="scientific">Nocardioides panacihumi</name>
    <dbReference type="NCBI Taxonomy" id="400774"/>
    <lineage>
        <taxon>Bacteria</taxon>
        <taxon>Bacillati</taxon>
        <taxon>Actinomycetota</taxon>
        <taxon>Actinomycetes</taxon>
        <taxon>Propionibacteriales</taxon>
        <taxon>Nocardioidaceae</taxon>
        <taxon>Nocardioides</taxon>
    </lineage>
</organism>
<protein>
    <recommendedName>
        <fullName evidence="4">Glycosyltransferase RgtA/B/C/D-like domain-containing protein</fullName>
    </recommendedName>
</protein>
<evidence type="ECO:0000313" key="3">
    <source>
        <dbReference type="Proteomes" id="UP001500571"/>
    </source>
</evidence>
<feature type="transmembrane region" description="Helical" evidence="1">
    <location>
        <begin position="102"/>
        <end position="120"/>
    </location>
</feature>
<reference evidence="3" key="1">
    <citation type="journal article" date="2019" name="Int. J. Syst. Evol. Microbiol.">
        <title>The Global Catalogue of Microorganisms (GCM) 10K type strain sequencing project: providing services to taxonomists for standard genome sequencing and annotation.</title>
        <authorList>
            <consortium name="The Broad Institute Genomics Platform"/>
            <consortium name="The Broad Institute Genome Sequencing Center for Infectious Disease"/>
            <person name="Wu L."/>
            <person name="Ma J."/>
        </authorList>
    </citation>
    <scope>NUCLEOTIDE SEQUENCE [LARGE SCALE GENOMIC DNA]</scope>
    <source>
        <strain evidence="3">JCM 15309</strain>
    </source>
</reference>
<feature type="transmembrane region" description="Helical" evidence="1">
    <location>
        <begin position="125"/>
        <end position="143"/>
    </location>
</feature>
<keyword evidence="1" id="KW-0812">Transmembrane</keyword>
<feature type="transmembrane region" description="Helical" evidence="1">
    <location>
        <begin position="179"/>
        <end position="196"/>
    </location>
</feature>
<dbReference type="RefSeq" id="WP_344045041.1">
    <property type="nucleotide sequence ID" value="NZ_BAAAPB010000002.1"/>
</dbReference>
<accession>A0ABP5CG56</accession>
<dbReference type="EMBL" id="BAAAPB010000002">
    <property type="protein sequence ID" value="GAA1963034.1"/>
    <property type="molecule type" value="Genomic_DNA"/>
</dbReference>
<keyword evidence="1" id="KW-0472">Membrane</keyword>
<feature type="transmembrane region" description="Helical" evidence="1">
    <location>
        <begin position="369"/>
        <end position="388"/>
    </location>
</feature>
<feature type="transmembrane region" description="Helical" evidence="1">
    <location>
        <begin position="149"/>
        <end position="167"/>
    </location>
</feature>
<feature type="transmembrane region" description="Helical" evidence="1">
    <location>
        <begin position="202"/>
        <end position="220"/>
    </location>
</feature>
<feature type="transmembrane region" description="Helical" evidence="1">
    <location>
        <begin position="451"/>
        <end position="472"/>
    </location>
</feature>
<name>A0ABP5CG56_9ACTN</name>
<evidence type="ECO:0008006" key="4">
    <source>
        <dbReference type="Google" id="ProtNLM"/>
    </source>
</evidence>
<gene>
    <name evidence="2" type="ORF">GCM10009798_23560</name>
</gene>